<comment type="similarity">
    <text evidence="10">Belongs to the GTP-binding elongation factor family. LepA subfamily.</text>
</comment>
<evidence type="ECO:0000313" key="17">
    <source>
        <dbReference type="Proteomes" id="UP000297288"/>
    </source>
</evidence>
<comment type="function">
    <text evidence="9 12">Required for accurate and efficient protein synthesis under certain stress conditions. May act as a fidelity factor of the translation reaction, by catalyzing a one-codon backward translocation of tRNAs on improperly translocated ribosomes. Back-translocation proceeds from a post-translocation (POST) complex to a pre-translocation (PRE) complex, thus giving elongation factor G a second chance to translocate the tRNAs correctly. Binds to ribosomes in a GTP-dependent manner.</text>
</comment>
<dbReference type="Gene3D" id="3.40.50.300">
    <property type="entry name" value="P-loop containing nucleotide triphosphate hydrolases"/>
    <property type="match status" value="1"/>
</dbReference>
<keyword evidence="7 12" id="KW-0472">Membrane</keyword>
<dbReference type="PRINTS" id="PR00315">
    <property type="entry name" value="ELONGATNFCT"/>
</dbReference>
<dbReference type="NCBIfam" id="TIGR01393">
    <property type="entry name" value="lepA"/>
    <property type="match status" value="1"/>
</dbReference>
<dbReference type="Pfam" id="PF00009">
    <property type="entry name" value="GTP_EFTU"/>
    <property type="match status" value="1"/>
</dbReference>
<dbReference type="CDD" id="cd03709">
    <property type="entry name" value="lepA_C"/>
    <property type="match status" value="1"/>
</dbReference>
<dbReference type="InterPro" id="IPR035647">
    <property type="entry name" value="EFG_III/V"/>
</dbReference>
<evidence type="ECO:0000256" key="9">
    <source>
        <dbReference type="ARBA" id="ARBA00057626"/>
    </source>
</evidence>
<dbReference type="STRING" id="28234.SAMN04488588_1083"/>
<name>A0A1G6LMJ4_9BACT</name>
<organism evidence="14 16">
    <name type="scientific">Geotoga petraea</name>
    <dbReference type="NCBI Taxonomy" id="28234"/>
    <lineage>
        <taxon>Bacteria</taxon>
        <taxon>Thermotogati</taxon>
        <taxon>Thermotogota</taxon>
        <taxon>Thermotogae</taxon>
        <taxon>Petrotogales</taxon>
        <taxon>Petrotogaceae</taxon>
        <taxon>Geotoga</taxon>
    </lineage>
</organism>
<proteinExistence type="inferred from homology"/>
<evidence type="ECO:0000313" key="14">
    <source>
        <dbReference type="EMBL" id="SDC44409.1"/>
    </source>
</evidence>
<dbReference type="Gene3D" id="2.40.30.10">
    <property type="entry name" value="Translation factors"/>
    <property type="match status" value="1"/>
</dbReference>
<dbReference type="InterPro" id="IPR027417">
    <property type="entry name" value="P-loop_NTPase"/>
</dbReference>
<dbReference type="FunFam" id="3.30.70.870:FF:000004">
    <property type="entry name" value="Translation factor GUF1, mitochondrial"/>
    <property type="match status" value="1"/>
</dbReference>
<dbReference type="Pfam" id="PF03144">
    <property type="entry name" value="GTP_EFTU_D2"/>
    <property type="match status" value="1"/>
</dbReference>
<sequence length="607" mass="68827">MYEPELIRNISIIAHIDHGKTTLVDRILEMTHSVEDRKMQEQYLDMMDLERERGITIKSQPVKIFFDSEDGNRYEINIIDTPGHVDFTYEVSRSLAACEGAVLLVDASQGVEAQTVTNTYLALENELEIIGAINKIDLPSANPDETILEINDLVGIDTEDINKISAKTGDGVRELLEQIVKKVPSPASKDQKDKKLKALIFDAKYDKYKGVIIYARVFSGTVKKGDKIKLMNTNETYEVSEVGEFHPEMIESKDLSAGEVGYIIAGIKDIEEAKVGDTITLANNPIEEKLPGYKESKPMVYAGLYPGLPKYYEELRKALEKLKLNDASLDFVPENSPAMGFGFRCGFLGLLHMDVIKERLQREFEIAVILTAPSVVYKAKMKNGEMVEINNPAEFPEQEQIEEVFEPFSKLDIITPPEYMGNLVQLAQVEKRGEFLSVSNAGKDRIVLHFEIPIAELIFDFFDKMKAMSRGYASMDYEFTEYKKSDLKKVQILVNKEPIDALSFIDHESKVYETSRKIVDKLKDLIPKHQFELPIQAYSDGKIIARSTIKAFRKDVLSKCYGGDITRKMKLIEKQKEGKKRMREIGSVNIPQDAFLALLKINEEDNN</sequence>
<evidence type="ECO:0000256" key="5">
    <source>
        <dbReference type="ARBA" id="ARBA00022917"/>
    </source>
</evidence>
<dbReference type="CDD" id="cd16260">
    <property type="entry name" value="EF4_III"/>
    <property type="match status" value="1"/>
</dbReference>
<keyword evidence="3 12" id="KW-0547">Nucleotide-binding</keyword>
<dbReference type="FunFam" id="3.40.50.300:FF:000078">
    <property type="entry name" value="Elongation factor 4"/>
    <property type="match status" value="1"/>
</dbReference>
<reference evidence="14 16" key="1">
    <citation type="submission" date="2016-10" db="EMBL/GenBank/DDBJ databases">
        <authorList>
            <person name="de Groot N.N."/>
        </authorList>
    </citation>
    <scope>NUCLEOTIDE SEQUENCE [LARGE SCALE GENOMIC DNA]</scope>
    <source>
        <strain evidence="14 16">WG14</strain>
    </source>
</reference>
<dbReference type="Gene3D" id="3.30.70.240">
    <property type="match status" value="1"/>
</dbReference>
<dbReference type="InterPro" id="IPR013842">
    <property type="entry name" value="LepA_CTD"/>
</dbReference>
<evidence type="ECO:0000256" key="4">
    <source>
        <dbReference type="ARBA" id="ARBA00022801"/>
    </source>
</evidence>
<dbReference type="EMBL" id="SRME01000004">
    <property type="protein sequence ID" value="TGG87600.1"/>
    <property type="molecule type" value="Genomic_DNA"/>
</dbReference>
<gene>
    <name evidence="12 15" type="primary">lepA</name>
    <name evidence="15" type="ORF">E4650_07610</name>
    <name evidence="14" type="ORF">SAMN04488588_1083</name>
</gene>
<evidence type="ECO:0000313" key="15">
    <source>
        <dbReference type="EMBL" id="TGG87600.1"/>
    </source>
</evidence>
<dbReference type="PROSITE" id="PS51722">
    <property type="entry name" value="G_TR_2"/>
    <property type="match status" value="1"/>
</dbReference>
<dbReference type="FunFam" id="2.40.30.10:FF:000015">
    <property type="entry name" value="Translation factor GUF1, mitochondrial"/>
    <property type="match status" value="1"/>
</dbReference>
<dbReference type="GO" id="GO:0043022">
    <property type="term" value="F:ribosome binding"/>
    <property type="evidence" value="ECO:0007669"/>
    <property type="project" value="UniProtKB-UniRule"/>
</dbReference>
<dbReference type="EMBL" id="FMYV01000004">
    <property type="protein sequence ID" value="SDC44409.1"/>
    <property type="molecule type" value="Genomic_DNA"/>
</dbReference>
<dbReference type="InterPro" id="IPR005225">
    <property type="entry name" value="Small_GTP-bd"/>
</dbReference>
<dbReference type="AlphaFoldDB" id="A0A1G6LMJ4"/>
<feature type="domain" description="Tr-type G" evidence="13">
    <location>
        <begin position="5"/>
        <end position="187"/>
    </location>
</feature>
<dbReference type="GO" id="GO:0005886">
    <property type="term" value="C:plasma membrane"/>
    <property type="evidence" value="ECO:0007669"/>
    <property type="project" value="UniProtKB-SubCell"/>
</dbReference>
<keyword evidence="2 12" id="KW-1003">Cell membrane</keyword>
<evidence type="ECO:0000256" key="8">
    <source>
        <dbReference type="ARBA" id="ARBA00050293"/>
    </source>
</evidence>
<protein>
    <recommendedName>
        <fullName evidence="11 12">Elongation factor 4</fullName>
        <shortName evidence="12">EF-4</shortName>
        <ecNumber evidence="11 12">3.6.5.n1</ecNumber>
    </recommendedName>
    <alternativeName>
        <fullName evidence="12">Ribosomal back-translocase LepA</fullName>
    </alternativeName>
</protein>
<dbReference type="Proteomes" id="UP000297288">
    <property type="component" value="Unassembled WGS sequence"/>
</dbReference>
<dbReference type="FunFam" id="3.30.70.2570:FF:000001">
    <property type="entry name" value="Translation factor GUF1, mitochondrial"/>
    <property type="match status" value="1"/>
</dbReference>
<dbReference type="InterPro" id="IPR000640">
    <property type="entry name" value="EFG_V-like"/>
</dbReference>
<dbReference type="InterPro" id="IPR006297">
    <property type="entry name" value="EF-4"/>
</dbReference>
<evidence type="ECO:0000256" key="7">
    <source>
        <dbReference type="ARBA" id="ARBA00023136"/>
    </source>
</evidence>
<dbReference type="InterPro" id="IPR004161">
    <property type="entry name" value="EFTu-like_2"/>
</dbReference>
<dbReference type="PANTHER" id="PTHR43512:SF4">
    <property type="entry name" value="TRANSLATION FACTOR GUF1 HOMOLOG, CHLOROPLASTIC"/>
    <property type="match status" value="1"/>
</dbReference>
<evidence type="ECO:0000256" key="2">
    <source>
        <dbReference type="ARBA" id="ARBA00022475"/>
    </source>
</evidence>
<dbReference type="Pfam" id="PF06421">
    <property type="entry name" value="LepA_C"/>
    <property type="match status" value="1"/>
</dbReference>
<feature type="binding site" evidence="12">
    <location>
        <begin position="17"/>
        <end position="22"/>
    </location>
    <ligand>
        <name>GTP</name>
        <dbReference type="ChEBI" id="CHEBI:37565"/>
    </ligand>
</feature>
<evidence type="ECO:0000256" key="10">
    <source>
        <dbReference type="ARBA" id="ARBA00061052"/>
    </source>
</evidence>
<dbReference type="FunFam" id="3.30.70.240:FF:000007">
    <property type="entry name" value="Translation factor GUF1, mitochondrial"/>
    <property type="match status" value="1"/>
</dbReference>
<reference evidence="15 17" key="2">
    <citation type="submission" date="2019-04" db="EMBL/GenBank/DDBJ databases">
        <title>Draft genome sequence data and analysis of a Fermenting Bacterium, Geotoga petraea strain HO-Geo1, isolated from heavy-oil petroleum reservoir in Russia.</title>
        <authorList>
            <person name="Grouzdev D.S."/>
            <person name="Semenova E.M."/>
            <person name="Sokolova D.S."/>
            <person name="Tourova T.P."/>
            <person name="Poltaraus A.B."/>
            <person name="Nazina T.N."/>
        </authorList>
    </citation>
    <scope>NUCLEOTIDE SEQUENCE [LARGE SCALE GENOMIC DNA]</scope>
    <source>
        <strain evidence="15 17">HO-Geo1</strain>
    </source>
</reference>
<dbReference type="Gene3D" id="3.30.70.2570">
    <property type="entry name" value="Elongation factor 4, C-terminal domain"/>
    <property type="match status" value="1"/>
</dbReference>
<dbReference type="EC" id="3.6.5.n1" evidence="11 12"/>
<dbReference type="Proteomes" id="UP000199322">
    <property type="component" value="Unassembled WGS sequence"/>
</dbReference>
<keyword evidence="16" id="KW-1185">Reference proteome</keyword>
<keyword evidence="5 12" id="KW-0648">Protein biosynthesis</keyword>
<dbReference type="SUPFAM" id="SSF54980">
    <property type="entry name" value="EF-G C-terminal domain-like"/>
    <property type="match status" value="2"/>
</dbReference>
<dbReference type="NCBIfam" id="TIGR00231">
    <property type="entry name" value="small_GTP"/>
    <property type="match status" value="1"/>
</dbReference>
<dbReference type="PANTHER" id="PTHR43512">
    <property type="entry name" value="TRANSLATION FACTOR GUF1-RELATED"/>
    <property type="match status" value="1"/>
</dbReference>
<dbReference type="InterPro" id="IPR038363">
    <property type="entry name" value="LepA_C_sf"/>
</dbReference>
<dbReference type="GO" id="GO:0003924">
    <property type="term" value="F:GTPase activity"/>
    <property type="evidence" value="ECO:0007669"/>
    <property type="project" value="UniProtKB-UniRule"/>
</dbReference>
<evidence type="ECO:0000256" key="12">
    <source>
        <dbReference type="HAMAP-Rule" id="MF_00071"/>
    </source>
</evidence>
<dbReference type="CDD" id="cd03699">
    <property type="entry name" value="EF4_II"/>
    <property type="match status" value="1"/>
</dbReference>
<comment type="subcellular location">
    <subcellularLocation>
        <location evidence="12">Cell membrane</location>
        <topology evidence="12">Peripheral membrane protein</topology>
        <orientation evidence="12">Cytoplasmic side</orientation>
    </subcellularLocation>
</comment>
<dbReference type="CDD" id="cd01890">
    <property type="entry name" value="LepA"/>
    <property type="match status" value="1"/>
</dbReference>
<dbReference type="InterPro" id="IPR000795">
    <property type="entry name" value="T_Tr_GTP-bd_dom"/>
</dbReference>
<dbReference type="Pfam" id="PF00679">
    <property type="entry name" value="EFG_C"/>
    <property type="match status" value="1"/>
</dbReference>
<dbReference type="OrthoDB" id="9804431at2"/>
<evidence type="ECO:0000256" key="6">
    <source>
        <dbReference type="ARBA" id="ARBA00023134"/>
    </source>
</evidence>
<dbReference type="RefSeq" id="WP_091403445.1">
    <property type="nucleotide sequence ID" value="NZ_FMYV01000004.1"/>
</dbReference>
<comment type="catalytic activity">
    <reaction evidence="8 12">
        <text>GTP + H2O = GDP + phosphate + H(+)</text>
        <dbReference type="Rhea" id="RHEA:19669"/>
        <dbReference type="ChEBI" id="CHEBI:15377"/>
        <dbReference type="ChEBI" id="CHEBI:15378"/>
        <dbReference type="ChEBI" id="CHEBI:37565"/>
        <dbReference type="ChEBI" id="CHEBI:43474"/>
        <dbReference type="ChEBI" id="CHEBI:58189"/>
        <dbReference type="EC" id="3.6.5.n1"/>
    </reaction>
</comment>
<evidence type="ECO:0000313" key="16">
    <source>
        <dbReference type="Proteomes" id="UP000199322"/>
    </source>
</evidence>
<evidence type="ECO:0000256" key="3">
    <source>
        <dbReference type="ARBA" id="ARBA00022741"/>
    </source>
</evidence>
<keyword evidence="6 12" id="KW-0342">GTP-binding</keyword>
<dbReference type="GO" id="GO:0003746">
    <property type="term" value="F:translation elongation factor activity"/>
    <property type="evidence" value="ECO:0007669"/>
    <property type="project" value="UniProtKB-UniRule"/>
</dbReference>
<comment type="similarity">
    <text evidence="1 12">Belongs to the TRAFAC class translation factor GTPase superfamily. Classic translation factor GTPase family. LepA subfamily.</text>
</comment>
<feature type="binding site" evidence="12">
    <location>
        <begin position="134"/>
        <end position="137"/>
    </location>
    <ligand>
        <name>GTP</name>
        <dbReference type="ChEBI" id="CHEBI:37565"/>
    </ligand>
</feature>
<dbReference type="HAMAP" id="MF_00071">
    <property type="entry name" value="LepA"/>
    <property type="match status" value="1"/>
</dbReference>
<keyword evidence="4 12" id="KW-0378">Hydrolase</keyword>
<accession>A0A1G6LMJ4</accession>
<evidence type="ECO:0000256" key="11">
    <source>
        <dbReference type="ARBA" id="ARBA00066744"/>
    </source>
</evidence>
<evidence type="ECO:0000256" key="1">
    <source>
        <dbReference type="ARBA" id="ARBA00005454"/>
    </source>
</evidence>
<dbReference type="InterPro" id="IPR035654">
    <property type="entry name" value="LepA_IV"/>
</dbReference>
<evidence type="ECO:0000259" key="13">
    <source>
        <dbReference type="PROSITE" id="PS51722"/>
    </source>
</evidence>
<dbReference type="GO" id="GO:0045727">
    <property type="term" value="P:positive regulation of translation"/>
    <property type="evidence" value="ECO:0007669"/>
    <property type="project" value="UniProtKB-UniRule"/>
</dbReference>
<dbReference type="Gene3D" id="3.30.70.870">
    <property type="entry name" value="Elongation Factor G (Translational Gtpase), domain 3"/>
    <property type="match status" value="1"/>
</dbReference>
<dbReference type="GO" id="GO:0005525">
    <property type="term" value="F:GTP binding"/>
    <property type="evidence" value="ECO:0007669"/>
    <property type="project" value="UniProtKB-UniRule"/>
</dbReference>
<dbReference type="SUPFAM" id="SSF52540">
    <property type="entry name" value="P-loop containing nucleoside triphosphate hydrolases"/>
    <property type="match status" value="1"/>
</dbReference>
<keyword evidence="15" id="KW-0251">Elongation factor</keyword>
<dbReference type="SMART" id="SM00838">
    <property type="entry name" value="EFG_C"/>
    <property type="match status" value="1"/>
</dbReference>